<feature type="transmembrane region" description="Helical" evidence="9">
    <location>
        <begin position="150"/>
        <end position="172"/>
    </location>
</feature>
<evidence type="ECO:0000256" key="4">
    <source>
        <dbReference type="ARBA" id="ARBA00022692"/>
    </source>
</evidence>
<evidence type="ECO:0000256" key="2">
    <source>
        <dbReference type="ARBA" id="ARBA00022448"/>
    </source>
</evidence>
<feature type="transmembrane region" description="Helical" evidence="9">
    <location>
        <begin position="119"/>
        <end position="138"/>
    </location>
</feature>
<comment type="similarity">
    <text evidence="8">Belongs to the binding-protein-dependent transport system permease family. LivHM subfamily.</text>
</comment>
<dbReference type="EMBL" id="JAVKPH010000034">
    <property type="protein sequence ID" value="MDR5654804.1"/>
    <property type="molecule type" value="Genomic_DNA"/>
</dbReference>
<evidence type="ECO:0000256" key="9">
    <source>
        <dbReference type="SAM" id="Phobius"/>
    </source>
</evidence>
<dbReference type="Pfam" id="PF02653">
    <property type="entry name" value="BPD_transp_2"/>
    <property type="match status" value="1"/>
</dbReference>
<protein>
    <submittedName>
        <fullName evidence="10">Branched-chain amino acid ABC transporter permease</fullName>
    </submittedName>
</protein>
<feature type="transmembrane region" description="Helical" evidence="9">
    <location>
        <begin position="318"/>
        <end position="337"/>
    </location>
</feature>
<dbReference type="Proteomes" id="UP001247754">
    <property type="component" value="Unassembled WGS sequence"/>
</dbReference>
<name>A0ABU1FEB2_9RHOB</name>
<keyword evidence="7 9" id="KW-0472">Membrane</keyword>
<evidence type="ECO:0000256" key="8">
    <source>
        <dbReference type="ARBA" id="ARBA00037998"/>
    </source>
</evidence>
<evidence type="ECO:0000256" key="6">
    <source>
        <dbReference type="ARBA" id="ARBA00022989"/>
    </source>
</evidence>
<evidence type="ECO:0000256" key="5">
    <source>
        <dbReference type="ARBA" id="ARBA00022970"/>
    </source>
</evidence>
<feature type="transmembrane region" description="Helical" evidence="9">
    <location>
        <begin position="192"/>
        <end position="216"/>
    </location>
</feature>
<evidence type="ECO:0000256" key="7">
    <source>
        <dbReference type="ARBA" id="ARBA00023136"/>
    </source>
</evidence>
<evidence type="ECO:0000256" key="1">
    <source>
        <dbReference type="ARBA" id="ARBA00004651"/>
    </source>
</evidence>
<proteinExistence type="inferred from homology"/>
<comment type="subcellular location">
    <subcellularLocation>
        <location evidence="1">Cell membrane</location>
        <topology evidence="1">Multi-pass membrane protein</topology>
    </subcellularLocation>
</comment>
<feature type="transmembrane region" description="Helical" evidence="9">
    <location>
        <begin position="6"/>
        <end position="31"/>
    </location>
</feature>
<evidence type="ECO:0000313" key="11">
    <source>
        <dbReference type="Proteomes" id="UP001247754"/>
    </source>
</evidence>
<organism evidence="10 11">
    <name type="scientific">Ruixingdingia sedimenti</name>
    <dbReference type="NCBI Taxonomy" id="3073604"/>
    <lineage>
        <taxon>Bacteria</taxon>
        <taxon>Pseudomonadati</taxon>
        <taxon>Pseudomonadota</taxon>
        <taxon>Alphaproteobacteria</taxon>
        <taxon>Rhodobacterales</taxon>
        <taxon>Paracoccaceae</taxon>
        <taxon>Ruixingdingia</taxon>
    </lineage>
</organism>
<feature type="transmembrane region" description="Helical" evidence="9">
    <location>
        <begin position="283"/>
        <end position="306"/>
    </location>
</feature>
<dbReference type="InterPro" id="IPR052157">
    <property type="entry name" value="BCAA_transport_permease"/>
</dbReference>
<feature type="transmembrane region" description="Helical" evidence="9">
    <location>
        <begin position="62"/>
        <end position="83"/>
    </location>
</feature>
<dbReference type="PANTHER" id="PTHR11795:SF450">
    <property type="entry name" value="ABC TRANSPORTER PERMEASE PROTEIN"/>
    <property type="match status" value="1"/>
</dbReference>
<evidence type="ECO:0000256" key="3">
    <source>
        <dbReference type="ARBA" id="ARBA00022475"/>
    </source>
</evidence>
<keyword evidence="6 9" id="KW-1133">Transmembrane helix</keyword>
<dbReference type="CDD" id="cd06582">
    <property type="entry name" value="TM_PBP1_LivH_like"/>
    <property type="match status" value="1"/>
</dbReference>
<dbReference type="RefSeq" id="WP_310458949.1">
    <property type="nucleotide sequence ID" value="NZ_JAVKPH010000034.1"/>
</dbReference>
<accession>A0ABU1FEB2</accession>
<feature type="transmembrane region" description="Helical" evidence="9">
    <location>
        <begin position="95"/>
        <end position="113"/>
    </location>
</feature>
<evidence type="ECO:0000313" key="10">
    <source>
        <dbReference type="EMBL" id="MDR5654804.1"/>
    </source>
</evidence>
<keyword evidence="3" id="KW-1003">Cell membrane</keyword>
<sequence>MDFQIALILFQDGITSGAIYTMLALGFVLIFTTTRIIFASYGDLIAYAALTLHALQNGRLPGTVFLVAVLAIVATLAEVYRLARAGAPRRIPGALVRWLALPLAPALLGFLLQGTDLPAPAEMALTVLLVLPIAPLLYRIVFQPIATASTLTLLIVALVLHYVISGLALMFFGPEGVRTAAFIRGSVNILGFHIQAQLIAVLAAAAVLSVGLALFFMKTIPGKALRATAYNRDGARLVGISTDRAGGIAFILGGFIAAIVGILIGSSVTIYYDSGLMIGLKGFVGAVLGGFVSYSMAAIGSILVGLTEAYASFFASAFKEIIVFLAIIPIVLVRVFLSRTPVEEEEEH</sequence>
<keyword evidence="2" id="KW-0813">Transport</keyword>
<keyword evidence="5" id="KW-0029">Amino-acid transport</keyword>
<keyword evidence="11" id="KW-1185">Reference proteome</keyword>
<keyword evidence="4 9" id="KW-0812">Transmembrane</keyword>
<dbReference type="InterPro" id="IPR001851">
    <property type="entry name" value="ABC_transp_permease"/>
</dbReference>
<dbReference type="PANTHER" id="PTHR11795">
    <property type="entry name" value="BRANCHED-CHAIN AMINO ACID TRANSPORT SYSTEM PERMEASE PROTEIN LIVH"/>
    <property type="match status" value="1"/>
</dbReference>
<comment type="caution">
    <text evidence="10">The sequence shown here is derived from an EMBL/GenBank/DDBJ whole genome shotgun (WGS) entry which is preliminary data.</text>
</comment>
<feature type="transmembrane region" description="Helical" evidence="9">
    <location>
        <begin position="246"/>
        <end position="271"/>
    </location>
</feature>
<gene>
    <name evidence="10" type="ORF">RGD00_19510</name>
</gene>
<reference evidence="10 11" key="1">
    <citation type="submission" date="2023-09" db="EMBL/GenBank/DDBJ databases">
        <title>Xinfangfangia sedmenti sp. nov., isolated the sedment.</title>
        <authorList>
            <person name="Xu L."/>
        </authorList>
    </citation>
    <scope>NUCLEOTIDE SEQUENCE [LARGE SCALE GENOMIC DNA]</scope>
    <source>
        <strain evidence="10 11">LG-4</strain>
    </source>
</reference>